<feature type="signal peptide" evidence="7">
    <location>
        <begin position="1"/>
        <end position="16"/>
    </location>
</feature>
<evidence type="ECO:0000256" key="2">
    <source>
        <dbReference type="ARBA" id="ARBA00022670"/>
    </source>
</evidence>
<keyword evidence="7" id="KW-0732">Signal</keyword>
<dbReference type="AlphaFoldDB" id="A0A8J5JIS3"/>
<dbReference type="GO" id="GO:0008234">
    <property type="term" value="F:cysteine-type peptidase activity"/>
    <property type="evidence" value="ECO:0007669"/>
    <property type="project" value="UniProtKB-KW"/>
</dbReference>
<evidence type="ECO:0000259" key="8">
    <source>
        <dbReference type="SMART" id="SM00645"/>
    </source>
</evidence>
<feature type="chain" id="PRO_5035316502" evidence="7">
    <location>
        <begin position="17"/>
        <end position="299"/>
    </location>
</feature>
<evidence type="ECO:0000256" key="5">
    <source>
        <dbReference type="ARBA" id="ARBA00023145"/>
    </source>
</evidence>
<keyword evidence="5" id="KW-0865">Zymogen</keyword>
<dbReference type="PANTHER" id="PTHR12411">
    <property type="entry name" value="CYSTEINE PROTEASE FAMILY C1-RELATED"/>
    <property type="match status" value="1"/>
</dbReference>
<dbReference type="InterPro" id="IPR013201">
    <property type="entry name" value="Prot_inhib_I29"/>
</dbReference>
<dbReference type="Pfam" id="PF08246">
    <property type="entry name" value="Inhibitor_I29"/>
    <property type="match status" value="1"/>
</dbReference>
<dbReference type="PROSITE" id="PS00639">
    <property type="entry name" value="THIOL_PROTEASE_HIS"/>
    <property type="match status" value="1"/>
</dbReference>
<comment type="similarity">
    <text evidence="1">Belongs to the peptidase C1 family.</text>
</comment>
<name>A0A8J5JIS3_HOMAM</name>
<dbReference type="GO" id="GO:0006508">
    <property type="term" value="P:proteolysis"/>
    <property type="evidence" value="ECO:0007669"/>
    <property type="project" value="UniProtKB-KW"/>
</dbReference>
<dbReference type="PRINTS" id="PR00705">
    <property type="entry name" value="PAPAIN"/>
</dbReference>
<dbReference type="InterPro" id="IPR039417">
    <property type="entry name" value="Peptidase_C1A_papain-like"/>
</dbReference>
<feature type="domain" description="Cathepsin propeptide inhibitor" evidence="9">
    <location>
        <begin position="20"/>
        <end position="80"/>
    </location>
</feature>
<dbReference type="PROSITE" id="PS00640">
    <property type="entry name" value="THIOL_PROTEASE_ASN"/>
    <property type="match status" value="1"/>
</dbReference>
<protein>
    <submittedName>
        <fullName evidence="10">Digestive cysteine proteinase 3-like 4</fullName>
    </submittedName>
</protein>
<dbReference type="InterPro" id="IPR025660">
    <property type="entry name" value="Pept_his_AS"/>
</dbReference>
<organism evidence="10 11">
    <name type="scientific">Homarus americanus</name>
    <name type="common">American lobster</name>
    <dbReference type="NCBI Taxonomy" id="6706"/>
    <lineage>
        <taxon>Eukaryota</taxon>
        <taxon>Metazoa</taxon>
        <taxon>Ecdysozoa</taxon>
        <taxon>Arthropoda</taxon>
        <taxon>Crustacea</taxon>
        <taxon>Multicrustacea</taxon>
        <taxon>Malacostraca</taxon>
        <taxon>Eumalacostraca</taxon>
        <taxon>Eucarida</taxon>
        <taxon>Decapoda</taxon>
        <taxon>Pleocyemata</taxon>
        <taxon>Astacidea</taxon>
        <taxon>Nephropoidea</taxon>
        <taxon>Nephropidae</taxon>
        <taxon>Homarus</taxon>
    </lineage>
</organism>
<dbReference type="InterPro" id="IPR013128">
    <property type="entry name" value="Peptidase_C1A"/>
</dbReference>
<sequence>MKVTALFLCGLALATASPSWEHFKAQHGRKYVDAEEELFRQRVFQKNEQFIEDFNKKFERGEVTFNVAMNQFGDMTNEEFNAVMKGYKMGSRDEPKAVFTAKEGLPMAADVDWRTKGAVTPVKDQGQCGSCWAFSTTGSLEGQHFLKYGELVSLSEQQLVDCAGGIYFNQGCNGGWDKTCRFNANSIGATLVSHVDIAQGSETGLQQALSSVGPISVAIDASHFSFQFYHDGVYYEPNCSSTNLDHAVLAVGYGSEGSQDYWLVKNSWASTWGLQGYIKMARNRSNHCGVASAASYPTV</sequence>
<dbReference type="EMBL" id="JAHLQT010046276">
    <property type="protein sequence ID" value="KAG7153879.1"/>
    <property type="molecule type" value="Genomic_DNA"/>
</dbReference>
<evidence type="ECO:0000313" key="10">
    <source>
        <dbReference type="EMBL" id="KAG7153879.1"/>
    </source>
</evidence>
<evidence type="ECO:0000259" key="9">
    <source>
        <dbReference type="SMART" id="SM00848"/>
    </source>
</evidence>
<keyword evidence="4" id="KW-0788">Thiol protease</keyword>
<keyword evidence="6" id="KW-1015">Disulfide bond</keyword>
<dbReference type="InterPro" id="IPR000668">
    <property type="entry name" value="Peptidase_C1A_C"/>
</dbReference>
<evidence type="ECO:0000256" key="3">
    <source>
        <dbReference type="ARBA" id="ARBA00022801"/>
    </source>
</evidence>
<dbReference type="PROSITE" id="PS00139">
    <property type="entry name" value="THIOL_PROTEASE_CYS"/>
    <property type="match status" value="1"/>
</dbReference>
<accession>A0A8J5JIS3</accession>
<dbReference type="InterPro" id="IPR038765">
    <property type="entry name" value="Papain-like_cys_pep_sf"/>
</dbReference>
<dbReference type="SUPFAM" id="SSF54001">
    <property type="entry name" value="Cysteine proteinases"/>
    <property type="match status" value="1"/>
</dbReference>
<dbReference type="Pfam" id="PF00112">
    <property type="entry name" value="Peptidase_C1"/>
    <property type="match status" value="1"/>
</dbReference>
<evidence type="ECO:0000256" key="6">
    <source>
        <dbReference type="ARBA" id="ARBA00023157"/>
    </source>
</evidence>
<dbReference type="InterPro" id="IPR000169">
    <property type="entry name" value="Pept_cys_AS"/>
</dbReference>
<dbReference type="FunFam" id="3.90.70.10:FF:000332">
    <property type="entry name" value="Cathepsin L1"/>
    <property type="match status" value="1"/>
</dbReference>
<feature type="domain" description="Peptidase C1A papain C-terminal" evidence="8">
    <location>
        <begin position="107"/>
        <end position="298"/>
    </location>
</feature>
<gene>
    <name evidence="10" type="primary">LCP3-L4</name>
    <name evidence="10" type="ORF">Hamer_G017699</name>
</gene>
<dbReference type="Proteomes" id="UP000747542">
    <property type="component" value="Unassembled WGS sequence"/>
</dbReference>
<dbReference type="CDD" id="cd02248">
    <property type="entry name" value="Peptidase_C1A"/>
    <property type="match status" value="1"/>
</dbReference>
<evidence type="ECO:0000256" key="1">
    <source>
        <dbReference type="ARBA" id="ARBA00008455"/>
    </source>
</evidence>
<dbReference type="Gene3D" id="3.90.70.10">
    <property type="entry name" value="Cysteine proteinases"/>
    <property type="match status" value="2"/>
</dbReference>
<dbReference type="InterPro" id="IPR025661">
    <property type="entry name" value="Pept_asp_AS"/>
</dbReference>
<proteinExistence type="inferred from homology"/>
<dbReference type="SMART" id="SM00848">
    <property type="entry name" value="Inhibitor_I29"/>
    <property type="match status" value="1"/>
</dbReference>
<keyword evidence="11" id="KW-1185">Reference proteome</keyword>
<keyword evidence="2" id="KW-0645">Protease</keyword>
<reference evidence="10" key="1">
    <citation type="journal article" date="2021" name="Sci. Adv.">
        <title>The American lobster genome reveals insights on longevity, neural, and immune adaptations.</title>
        <authorList>
            <person name="Polinski J.M."/>
            <person name="Zimin A.V."/>
            <person name="Clark K.F."/>
            <person name="Kohn A.B."/>
            <person name="Sadowski N."/>
            <person name="Timp W."/>
            <person name="Ptitsyn A."/>
            <person name="Khanna P."/>
            <person name="Romanova D.Y."/>
            <person name="Williams P."/>
            <person name="Greenwood S.J."/>
            <person name="Moroz L.L."/>
            <person name="Walt D.R."/>
            <person name="Bodnar A.G."/>
        </authorList>
    </citation>
    <scope>NUCLEOTIDE SEQUENCE</scope>
    <source>
        <strain evidence="10">GMGI-L3</strain>
    </source>
</reference>
<comment type="caution">
    <text evidence="10">The sequence shown here is derived from an EMBL/GenBank/DDBJ whole genome shotgun (WGS) entry which is preliminary data.</text>
</comment>
<evidence type="ECO:0000313" key="11">
    <source>
        <dbReference type="Proteomes" id="UP000747542"/>
    </source>
</evidence>
<evidence type="ECO:0000256" key="7">
    <source>
        <dbReference type="SAM" id="SignalP"/>
    </source>
</evidence>
<evidence type="ECO:0000256" key="4">
    <source>
        <dbReference type="ARBA" id="ARBA00022807"/>
    </source>
</evidence>
<dbReference type="SMART" id="SM00645">
    <property type="entry name" value="Pept_C1"/>
    <property type="match status" value="1"/>
</dbReference>
<keyword evidence="3" id="KW-0378">Hydrolase</keyword>